<evidence type="ECO:0000313" key="8">
    <source>
        <dbReference type="EMBL" id="KAG2222963.1"/>
    </source>
</evidence>
<evidence type="ECO:0000256" key="1">
    <source>
        <dbReference type="ARBA" id="ARBA00004123"/>
    </source>
</evidence>
<dbReference type="InterPro" id="IPR009072">
    <property type="entry name" value="Histone-fold"/>
</dbReference>
<dbReference type="Gene3D" id="1.10.20.10">
    <property type="entry name" value="Histone, subunit A"/>
    <property type="match status" value="1"/>
</dbReference>
<protein>
    <recommendedName>
        <fullName evidence="10">Transcription initiation protein SPT3</fullName>
    </recommendedName>
</protein>
<dbReference type="AlphaFoldDB" id="A0A8H7S6I2"/>
<evidence type="ECO:0000256" key="6">
    <source>
        <dbReference type="ARBA" id="ARBA00061274"/>
    </source>
</evidence>
<dbReference type="InterPro" id="IPR003195">
    <property type="entry name" value="TFIID_TAF13"/>
</dbReference>
<evidence type="ECO:0000256" key="4">
    <source>
        <dbReference type="ARBA" id="ARBA00023163"/>
    </source>
</evidence>
<evidence type="ECO:0000256" key="7">
    <source>
        <dbReference type="SAM" id="MobiDB-lite"/>
    </source>
</evidence>
<evidence type="ECO:0000256" key="5">
    <source>
        <dbReference type="ARBA" id="ARBA00023242"/>
    </source>
</evidence>
<dbReference type="GO" id="GO:0006357">
    <property type="term" value="P:regulation of transcription by RNA polymerase II"/>
    <property type="evidence" value="ECO:0007669"/>
    <property type="project" value="UniProtKB-ARBA"/>
</dbReference>
<comment type="similarity">
    <text evidence="6">Belongs to the SPT3 family.</text>
</comment>
<dbReference type="Proteomes" id="UP000646827">
    <property type="component" value="Unassembled WGS sequence"/>
</dbReference>
<dbReference type="GO" id="GO:0003712">
    <property type="term" value="F:transcription coregulator activity"/>
    <property type="evidence" value="ECO:0007669"/>
    <property type="project" value="TreeGrafter"/>
</dbReference>
<dbReference type="OrthoDB" id="66982at2759"/>
<accession>A0A8H7S6I2</accession>
<dbReference type="FunFam" id="1.10.20.10:FF:000023">
    <property type="entry name" value="transcription initiation protein SPT3 homolog"/>
    <property type="match status" value="1"/>
</dbReference>
<feature type="compositionally biased region" description="Low complexity" evidence="7">
    <location>
        <begin position="324"/>
        <end position="334"/>
    </location>
</feature>
<dbReference type="GO" id="GO:0046982">
    <property type="term" value="F:protein heterodimerization activity"/>
    <property type="evidence" value="ECO:0007669"/>
    <property type="project" value="InterPro"/>
</dbReference>
<feature type="compositionally biased region" description="Polar residues" evidence="7">
    <location>
        <begin position="344"/>
        <end position="365"/>
    </location>
</feature>
<dbReference type="Pfam" id="PF02269">
    <property type="entry name" value="TFIID-18kDa"/>
    <property type="match status" value="1"/>
</dbReference>
<evidence type="ECO:0000256" key="3">
    <source>
        <dbReference type="ARBA" id="ARBA00023159"/>
    </source>
</evidence>
<dbReference type="SUPFAM" id="SSF47113">
    <property type="entry name" value="Histone-fold"/>
    <property type="match status" value="1"/>
</dbReference>
<proteinExistence type="inferred from homology"/>
<dbReference type="PANTHER" id="PTHR11380">
    <property type="entry name" value="TRANSCRIPTION INITIATION FACTOR TFIID/SUPT3-RELATED"/>
    <property type="match status" value="1"/>
</dbReference>
<feature type="region of interest" description="Disordered" evidence="7">
    <location>
        <begin position="295"/>
        <end position="365"/>
    </location>
</feature>
<evidence type="ECO:0008006" key="10">
    <source>
        <dbReference type="Google" id="ProtNLM"/>
    </source>
</evidence>
<comment type="subcellular location">
    <subcellularLocation>
        <location evidence="1">Nucleus</location>
    </subcellularLocation>
</comment>
<evidence type="ECO:0000256" key="2">
    <source>
        <dbReference type="ARBA" id="ARBA00023015"/>
    </source>
</evidence>
<dbReference type="EMBL" id="JAEPRB010000071">
    <property type="protein sequence ID" value="KAG2222963.1"/>
    <property type="molecule type" value="Genomic_DNA"/>
</dbReference>
<organism evidence="8 9">
    <name type="scientific">Circinella minor</name>
    <dbReference type="NCBI Taxonomy" id="1195481"/>
    <lineage>
        <taxon>Eukaryota</taxon>
        <taxon>Fungi</taxon>
        <taxon>Fungi incertae sedis</taxon>
        <taxon>Mucoromycota</taxon>
        <taxon>Mucoromycotina</taxon>
        <taxon>Mucoromycetes</taxon>
        <taxon>Mucorales</taxon>
        <taxon>Lichtheimiaceae</taxon>
        <taxon>Circinella</taxon>
    </lineage>
</organism>
<feature type="compositionally biased region" description="Low complexity" evidence="7">
    <location>
        <begin position="295"/>
        <end position="307"/>
    </location>
</feature>
<dbReference type="PANTHER" id="PTHR11380:SF16">
    <property type="entry name" value="TRANSCRIPTION INITIATION PROTEIN SPT3 HOMOLOG"/>
    <property type="match status" value="1"/>
</dbReference>
<dbReference type="GO" id="GO:0000124">
    <property type="term" value="C:SAGA complex"/>
    <property type="evidence" value="ECO:0007669"/>
    <property type="project" value="TreeGrafter"/>
</dbReference>
<keyword evidence="2" id="KW-0805">Transcription regulation</keyword>
<dbReference type="GO" id="GO:0005634">
    <property type="term" value="C:nucleus"/>
    <property type="evidence" value="ECO:0007669"/>
    <property type="project" value="UniProtKB-SubCell"/>
</dbReference>
<comment type="caution">
    <text evidence="8">The sequence shown here is derived from an EMBL/GenBank/DDBJ whole genome shotgun (WGS) entry which is preliminary data.</text>
</comment>
<sequence length="405" mass="45500">MEAKKSKYRFQSEIQQMMFVVGEVSDPLQETTQLIEDIVRSQVIEIVIQAAAQAARRNSRFLNAEDLIFLIRHDRAKVNRLRSFLSWKDVRKNAKDASGDQVEDVVEETNTGKPSRSIIKLPWELVNQFIDVIIKSSNQDGEEEEDDDELEAYNDSIQRLRDADEVTRAMTREEYVHYSECRQASFTYRKGKRFREWANMNAFVDVRPNDDIVDSLGFLTYEMVSKLTSTALQIAKCSNDKNNDIENKKKSATATTATATPAGVATTTAITANSAITTTTTTIATVVETTTATATPGVTTGTSVTLTNKRKREDEDEHGVENGNSNTTNNNNSNKKSKKEQQQEHLSPSQTMSESQSGGLFSLPSTEQIPLQPEHIHEAFRRLQQQPQPLKNFRGGLVRTKVSLI</sequence>
<name>A0A8H7S6I2_9FUNG</name>
<keyword evidence="5" id="KW-0539">Nucleus</keyword>
<keyword evidence="4" id="KW-0804">Transcription</keyword>
<gene>
    <name evidence="8" type="ORF">INT45_012941</name>
</gene>
<keyword evidence="3" id="KW-0010">Activator</keyword>
<reference evidence="8 9" key="1">
    <citation type="submission" date="2020-12" db="EMBL/GenBank/DDBJ databases">
        <title>Metabolic potential, ecology and presence of endohyphal bacteria is reflected in genomic diversity of Mucoromycotina.</title>
        <authorList>
            <person name="Muszewska A."/>
            <person name="Okrasinska A."/>
            <person name="Steczkiewicz K."/>
            <person name="Drgas O."/>
            <person name="Orlowska M."/>
            <person name="Perlinska-Lenart U."/>
            <person name="Aleksandrzak-Piekarczyk T."/>
            <person name="Szatraj K."/>
            <person name="Zielenkiewicz U."/>
            <person name="Pilsyk S."/>
            <person name="Malc E."/>
            <person name="Mieczkowski P."/>
            <person name="Kruszewska J.S."/>
            <person name="Biernat P."/>
            <person name="Pawlowska J."/>
        </authorList>
    </citation>
    <scope>NUCLEOTIDE SEQUENCE [LARGE SCALE GENOMIC DNA]</scope>
    <source>
        <strain evidence="8 9">CBS 142.35</strain>
    </source>
</reference>
<dbReference type="GO" id="GO:0006366">
    <property type="term" value="P:transcription by RNA polymerase II"/>
    <property type="evidence" value="ECO:0007669"/>
    <property type="project" value="InterPro"/>
</dbReference>
<evidence type="ECO:0000313" key="9">
    <source>
        <dbReference type="Proteomes" id="UP000646827"/>
    </source>
</evidence>
<keyword evidence="9" id="KW-1185">Reference proteome</keyword>
<dbReference type="CDD" id="cd22926">
    <property type="entry name" value="HFD_SPT3"/>
    <property type="match status" value="1"/>
</dbReference>